<organism evidence="1 2">
    <name type="scientific">Brevundimonas vesicularis</name>
    <name type="common">Pseudomonas vesicularis</name>
    <dbReference type="NCBI Taxonomy" id="41276"/>
    <lineage>
        <taxon>Bacteria</taxon>
        <taxon>Pseudomonadati</taxon>
        <taxon>Pseudomonadota</taxon>
        <taxon>Alphaproteobacteria</taxon>
        <taxon>Caulobacterales</taxon>
        <taxon>Caulobacteraceae</taxon>
        <taxon>Brevundimonas</taxon>
    </lineage>
</organism>
<name>A0A2X1BUN5_BREVE</name>
<dbReference type="EMBL" id="UAQP01000010">
    <property type="protein sequence ID" value="SPU54414.1"/>
    <property type="molecule type" value="Genomic_DNA"/>
</dbReference>
<evidence type="ECO:0000313" key="2">
    <source>
        <dbReference type="Proteomes" id="UP000251186"/>
    </source>
</evidence>
<sequence length="45" mass="4859">MPTAYAIKRNISAAAIKAQAISAFIKISLLVETPPFREDNLVGEV</sequence>
<protein>
    <submittedName>
        <fullName evidence="1">Uncharacterized protein</fullName>
    </submittedName>
</protein>
<proteinExistence type="predicted"/>
<accession>A0A2X1BUN5</accession>
<reference evidence="1 2" key="1">
    <citation type="submission" date="2018-06" db="EMBL/GenBank/DDBJ databases">
        <authorList>
            <consortium name="Pathogen Informatics"/>
            <person name="Doyle S."/>
        </authorList>
    </citation>
    <scope>NUCLEOTIDE SEQUENCE [LARGE SCALE GENOMIC DNA]</scope>
    <source>
        <strain evidence="1 2">NCTC11166</strain>
    </source>
</reference>
<dbReference type="AlphaFoldDB" id="A0A2X1BUN5"/>
<dbReference type="Proteomes" id="UP000251186">
    <property type="component" value="Unassembled WGS sequence"/>
</dbReference>
<evidence type="ECO:0000313" key="1">
    <source>
        <dbReference type="EMBL" id="SPU54414.1"/>
    </source>
</evidence>
<gene>
    <name evidence="1" type="ORF">NCTC11166_01786</name>
</gene>